<evidence type="ECO:0000313" key="1">
    <source>
        <dbReference type="EMBL" id="DAE27997.1"/>
    </source>
</evidence>
<proteinExistence type="predicted"/>
<sequence length="44" mass="4626">MGCDTCVFCPPSACDGKPCCVCDTDDVLFNCYQPACEKEGADNG</sequence>
<accession>A0A8S5RAB3</accession>
<organism evidence="1">
    <name type="scientific">Siphoviridae sp. ctvxh7</name>
    <dbReference type="NCBI Taxonomy" id="2827283"/>
    <lineage>
        <taxon>Viruses</taxon>
        <taxon>Duplodnaviria</taxon>
        <taxon>Heunggongvirae</taxon>
        <taxon>Uroviricota</taxon>
        <taxon>Caudoviricetes</taxon>
    </lineage>
</organism>
<name>A0A8S5RAB3_9CAUD</name>
<dbReference type="EMBL" id="BK015847">
    <property type="protein sequence ID" value="DAE27997.1"/>
    <property type="molecule type" value="Genomic_DNA"/>
</dbReference>
<reference evidence="1" key="1">
    <citation type="journal article" date="2021" name="Proc. Natl. Acad. Sci. U.S.A.">
        <title>A Catalog of Tens of Thousands of Viruses from Human Metagenomes Reveals Hidden Associations with Chronic Diseases.</title>
        <authorList>
            <person name="Tisza M.J."/>
            <person name="Buck C.B."/>
        </authorList>
    </citation>
    <scope>NUCLEOTIDE SEQUENCE</scope>
    <source>
        <strain evidence="1">Ctvxh7</strain>
    </source>
</reference>
<protein>
    <submittedName>
        <fullName evidence="1">Uncharacterized protein</fullName>
    </submittedName>
</protein>